<dbReference type="InterPro" id="IPR049177">
    <property type="entry name" value="MgtC_SapB_SrpB_YhiD_N"/>
</dbReference>
<sequence>MNKVWEYLTFNMDVLMKFGITAVLGLMIGLERELKRKPVGLKTCLVISIVSCLLTIVSYEAAYIAPRSELGVAVTMDPLRLAAQIVSGIGFLGAGVILKRGNDSISGLTTAAIIWGAAGIGIAVGVGFYFEAITGALFILISVQLTPLVMKFIGPKQLRDQEVTLRIVVSENKYLDEIINEIRNDHFSIYRLSIRNNNEGGYQINLQIGIHYKQSVTSLYNFTNSMDGVVKVELESAA</sequence>
<evidence type="ECO:0000313" key="9">
    <source>
        <dbReference type="EMBL" id="NYE05836.1"/>
    </source>
</evidence>
<keyword evidence="4 7" id="KW-0812">Transmembrane</keyword>
<evidence type="ECO:0000256" key="4">
    <source>
        <dbReference type="ARBA" id="ARBA00022692"/>
    </source>
</evidence>
<reference evidence="10" key="2">
    <citation type="submission" date="2020-08" db="EMBL/GenBank/DDBJ databases">
        <title>The Agave Microbiome: Exploring the role of microbial communities in plant adaptations to desert environments.</title>
        <authorList>
            <person name="Partida-Martinez L.P."/>
        </authorList>
    </citation>
    <scope>NUCLEOTIDE SEQUENCE [LARGE SCALE GENOMIC DNA]</scope>
    <source>
        <strain evidence="10">AT2.8</strain>
    </source>
</reference>
<comment type="similarity">
    <text evidence="2">Belongs to the MgtC/SapB family.</text>
</comment>
<keyword evidence="6 7" id="KW-0472">Membrane</keyword>
<evidence type="ECO:0000256" key="5">
    <source>
        <dbReference type="ARBA" id="ARBA00022989"/>
    </source>
</evidence>
<keyword evidence="5 7" id="KW-1133">Transmembrane helix</keyword>
<evidence type="ECO:0000256" key="7">
    <source>
        <dbReference type="SAM" id="Phobius"/>
    </source>
</evidence>
<dbReference type="Proteomes" id="UP000548423">
    <property type="component" value="Unassembled WGS sequence"/>
</dbReference>
<dbReference type="AlphaFoldDB" id="A0A852TDH6"/>
<feature type="domain" description="MgtC/SapB/SrpB/YhiD N-terminal" evidence="8">
    <location>
        <begin position="20"/>
        <end position="147"/>
    </location>
</feature>
<proteinExistence type="inferred from homology"/>
<dbReference type="PANTHER" id="PTHR33778">
    <property type="entry name" value="PROTEIN MGTC"/>
    <property type="match status" value="1"/>
</dbReference>
<feature type="transmembrane region" description="Helical" evidence="7">
    <location>
        <begin position="79"/>
        <end position="98"/>
    </location>
</feature>
<evidence type="ECO:0000256" key="6">
    <source>
        <dbReference type="ARBA" id="ARBA00023136"/>
    </source>
</evidence>
<dbReference type="EMBL" id="JACCBX010000005">
    <property type="protein sequence ID" value="NYE05836.1"/>
    <property type="molecule type" value="Genomic_DNA"/>
</dbReference>
<dbReference type="Pfam" id="PF02308">
    <property type="entry name" value="MgtC"/>
    <property type="match status" value="1"/>
</dbReference>
<feature type="transmembrane region" description="Helical" evidence="7">
    <location>
        <begin position="110"/>
        <end position="130"/>
    </location>
</feature>
<comment type="subcellular location">
    <subcellularLocation>
        <location evidence="1">Cell membrane</location>
        <topology evidence="1">Multi-pass membrane protein</topology>
    </subcellularLocation>
</comment>
<protein>
    <submittedName>
        <fullName evidence="9">Mg2+ transporter-C (MgtC) family protein</fullName>
    </submittedName>
</protein>
<organism evidence="9 10">
    <name type="scientific">Neobacillus niacini</name>
    <dbReference type="NCBI Taxonomy" id="86668"/>
    <lineage>
        <taxon>Bacteria</taxon>
        <taxon>Bacillati</taxon>
        <taxon>Bacillota</taxon>
        <taxon>Bacilli</taxon>
        <taxon>Bacillales</taxon>
        <taxon>Bacillaceae</taxon>
        <taxon>Neobacillus</taxon>
    </lineage>
</organism>
<feature type="transmembrane region" description="Helical" evidence="7">
    <location>
        <begin position="39"/>
        <end position="59"/>
    </location>
</feature>
<gene>
    <name evidence="9" type="ORF">F4694_002611</name>
</gene>
<feature type="transmembrane region" description="Helical" evidence="7">
    <location>
        <begin position="12"/>
        <end position="30"/>
    </location>
</feature>
<reference evidence="10" key="1">
    <citation type="submission" date="2020-07" db="EMBL/GenBank/DDBJ databases">
        <authorList>
            <person name="Partida-Martinez L."/>
            <person name="Huntemann M."/>
            <person name="Clum A."/>
            <person name="Wang J."/>
            <person name="Palaniappan K."/>
            <person name="Ritter S."/>
            <person name="Chen I.-M."/>
            <person name="Stamatis D."/>
            <person name="Reddy T."/>
            <person name="O'Malley R."/>
            <person name="Daum C."/>
            <person name="Shapiro N."/>
            <person name="Ivanova N."/>
            <person name="Kyrpides N."/>
            <person name="Woyke T."/>
        </authorList>
    </citation>
    <scope>NUCLEOTIDE SEQUENCE [LARGE SCALE GENOMIC DNA]</scope>
    <source>
        <strain evidence="10">AT2.8</strain>
    </source>
</reference>
<dbReference type="InterPro" id="IPR003416">
    <property type="entry name" value="MgtC/SapB/SrpB/YhiD_fam"/>
</dbReference>
<evidence type="ECO:0000313" key="10">
    <source>
        <dbReference type="Proteomes" id="UP000548423"/>
    </source>
</evidence>
<dbReference type="GO" id="GO:0005886">
    <property type="term" value="C:plasma membrane"/>
    <property type="evidence" value="ECO:0007669"/>
    <property type="project" value="UniProtKB-SubCell"/>
</dbReference>
<evidence type="ECO:0000259" key="8">
    <source>
        <dbReference type="Pfam" id="PF02308"/>
    </source>
</evidence>
<evidence type="ECO:0000256" key="1">
    <source>
        <dbReference type="ARBA" id="ARBA00004651"/>
    </source>
</evidence>
<keyword evidence="3" id="KW-1003">Cell membrane</keyword>
<dbReference type="PRINTS" id="PR01837">
    <property type="entry name" value="MGTCSAPBPROT"/>
</dbReference>
<feature type="transmembrane region" description="Helical" evidence="7">
    <location>
        <begin position="136"/>
        <end position="154"/>
    </location>
</feature>
<evidence type="ECO:0000256" key="2">
    <source>
        <dbReference type="ARBA" id="ARBA00009298"/>
    </source>
</evidence>
<name>A0A852TDH6_9BACI</name>
<comment type="caution">
    <text evidence="9">The sequence shown here is derived from an EMBL/GenBank/DDBJ whole genome shotgun (WGS) entry which is preliminary data.</text>
</comment>
<dbReference type="PANTHER" id="PTHR33778:SF4">
    <property type="entry name" value="PROTEIN SAPB"/>
    <property type="match status" value="1"/>
</dbReference>
<evidence type="ECO:0000256" key="3">
    <source>
        <dbReference type="ARBA" id="ARBA00022475"/>
    </source>
</evidence>
<accession>A0A852TDH6</accession>